<dbReference type="InterPro" id="IPR050486">
    <property type="entry name" value="Mannose-1P_guanyltransferase"/>
</dbReference>
<dbReference type="AlphaFoldDB" id="A0A1N6UTQ3"/>
<protein>
    <submittedName>
        <fullName evidence="2">D-glycero-alpha-D-manno-heptose 1-phosphate guanylyltransferase</fullName>
    </submittedName>
</protein>
<dbReference type="Pfam" id="PF00483">
    <property type="entry name" value="NTP_transferase"/>
    <property type="match status" value="1"/>
</dbReference>
<dbReference type="OrthoDB" id="9788272at2"/>
<dbReference type="Gene3D" id="3.90.550.10">
    <property type="entry name" value="Spore Coat Polysaccharide Biosynthesis Protein SpsA, Chain A"/>
    <property type="match status" value="1"/>
</dbReference>
<dbReference type="RefSeq" id="WP_088179593.1">
    <property type="nucleotide sequence ID" value="NZ_FTMD01000006.1"/>
</dbReference>
<accession>A0A1N6UTQ3</accession>
<evidence type="ECO:0000259" key="1">
    <source>
        <dbReference type="Pfam" id="PF00483"/>
    </source>
</evidence>
<dbReference type="SUPFAM" id="SSF53448">
    <property type="entry name" value="Nucleotide-diphospho-sugar transferases"/>
    <property type="match status" value="1"/>
</dbReference>
<dbReference type="Proteomes" id="UP000186819">
    <property type="component" value="Unassembled WGS sequence"/>
</dbReference>
<sequence>MEAIVLAGGFGTRLRRVVADVPKPMAPINGRPFLEILLTTLDRKGFSRVVLSLGYMGERIHGYFGERFANLELDYVTESQPLGTGGGVRLALTRSVSDHVFVFNGDTYLDLEVGKVEQQWKSNGRPIIVGREVPDASRYGRLLIADGVVTGFAEKGMSGPGLINAGCYVLNRHQLDGFLPGSAFSLEGDFLTGEVLSGTFDIYVTSGKFIDIGVPDDFQRAQSELAAS</sequence>
<evidence type="ECO:0000313" key="2">
    <source>
        <dbReference type="EMBL" id="SIQ69000.1"/>
    </source>
</evidence>
<dbReference type="EMBL" id="FTMD01000006">
    <property type="protein sequence ID" value="SIQ69000.1"/>
    <property type="molecule type" value="Genomic_DNA"/>
</dbReference>
<keyword evidence="3" id="KW-1185">Reference proteome</keyword>
<dbReference type="CDD" id="cd06915">
    <property type="entry name" value="NTP_transferase_WcbM_like"/>
    <property type="match status" value="1"/>
</dbReference>
<dbReference type="InterPro" id="IPR029044">
    <property type="entry name" value="Nucleotide-diphossugar_trans"/>
</dbReference>
<gene>
    <name evidence="2" type="ORF">SAMN05421829_10640</name>
</gene>
<dbReference type="PANTHER" id="PTHR22572">
    <property type="entry name" value="SUGAR-1-PHOSPHATE GUANYL TRANSFERASE"/>
    <property type="match status" value="1"/>
</dbReference>
<evidence type="ECO:0000313" key="3">
    <source>
        <dbReference type="Proteomes" id="UP000186819"/>
    </source>
</evidence>
<organism evidence="2 3">
    <name type="scientific">Aromatoleum tolulyticum</name>
    <dbReference type="NCBI Taxonomy" id="34027"/>
    <lineage>
        <taxon>Bacteria</taxon>
        <taxon>Pseudomonadati</taxon>
        <taxon>Pseudomonadota</taxon>
        <taxon>Betaproteobacteria</taxon>
        <taxon>Rhodocyclales</taxon>
        <taxon>Rhodocyclaceae</taxon>
        <taxon>Aromatoleum</taxon>
    </lineage>
</organism>
<dbReference type="STRING" id="34027.SAMN05421829_10640"/>
<keyword evidence="2" id="KW-0808">Transferase</keyword>
<keyword evidence="2" id="KW-0548">Nucleotidyltransferase</keyword>
<dbReference type="GO" id="GO:0016779">
    <property type="term" value="F:nucleotidyltransferase activity"/>
    <property type="evidence" value="ECO:0007669"/>
    <property type="project" value="UniProtKB-KW"/>
</dbReference>
<proteinExistence type="predicted"/>
<dbReference type="InterPro" id="IPR005835">
    <property type="entry name" value="NTP_transferase_dom"/>
</dbReference>
<reference evidence="3" key="1">
    <citation type="submission" date="2017-01" db="EMBL/GenBank/DDBJ databases">
        <authorList>
            <person name="Varghese N."/>
            <person name="Submissions S."/>
        </authorList>
    </citation>
    <scope>NUCLEOTIDE SEQUENCE [LARGE SCALE GENOMIC DNA]</scope>
    <source>
        <strain evidence="3">ATCC 51758</strain>
    </source>
</reference>
<name>A0A1N6UTQ3_9RHOO</name>
<feature type="domain" description="Nucleotidyl transferase" evidence="1">
    <location>
        <begin position="3"/>
        <end position="225"/>
    </location>
</feature>